<comment type="catalytic activity">
    <reaction evidence="1">
        <text>ATP + protein L-histidine = ADP + protein N-phospho-L-histidine.</text>
        <dbReference type="EC" id="2.7.13.3"/>
    </reaction>
</comment>
<dbReference type="SUPFAM" id="SSF55785">
    <property type="entry name" value="PYP-like sensor domain (PAS domain)"/>
    <property type="match status" value="1"/>
</dbReference>
<dbReference type="GO" id="GO:0000160">
    <property type="term" value="P:phosphorelay signal transduction system"/>
    <property type="evidence" value="ECO:0007669"/>
    <property type="project" value="UniProtKB-KW"/>
</dbReference>
<dbReference type="Pfam" id="PF02518">
    <property type="entry name" value="HATPase_c"/>
    <property type="match status" value="1"/>
</dbReference>
<dbReference type="SUPFAM" id="SSF55874">
    <property type="entry name" value="ATPase domain of HSP90 chaperone/DNA topoisomerase II/histidine kinase"/>
    <property type="match status" value="1"/>
</dbReference>
<evidence type="ECO:0000256" key="2">
    <source>
        <dbReference type="ARBA" id="ARBA00004370"/>
    </source>
</evidence>
<evidence type="ECO:0000256" key="3">
    <source>
        <dbReference type="ARBA" id="ARBA00012438"/>
    </source>
</evidence>
<evidence type="ECO:0000256" key="8">
    <source>
        <dbReference type="ARBA" id="ARBA00022777"/>
    </source>
</evidence>
<comment type="caution">
    <text evidence="19">The sequence shown here is derived from an EMBL/GenBank/DDBJ whole genome shotgun (WGS) entry which is preliminary data.</text>
</comment>
<dbReference type="Pfam" id="PF00512">
    <property type="entry name" value="HisKA"/>
    <property type="match status" value="1"/>
</dbReference>
<dbReference type="SMART" id="SM00387">
    <property type="entry name" value="HATPase_c"/>
    <property type="match status" value="1"/>
</dbReference>
<evidence type="ECO:0000256" key="11">
    <source>
        <dbReference type="ARBA" id="ARBA00023012"/>
    </source>
</evidence>
<gene>
    <name evidence="19" type="ORF">PXK24_11395</name>
</gene>
<feature type="domain" description="CHASE" evidence="18">
    <location>
        <begin position="117"/>
        <end position="257"/>
    </location>
</feature>
<keyword evidence="4 13" id="KW-0597">Phosphoprotein</keyword>
<feature type="domain" description="Response regulatory" evidence="17">
    <location>
        <begin position="720"/>
        <end position="835"/>
    </location>
</feature>
<keyword evidence="9 19" id="KW-0067">ATP-binding</keyword>
<dbReference type="PANTHER" id="PTHR45339:SF1">
    <property type="entry name" value="HYBRID SIGNAL TRANSDUCTION HISTIDINE KINASE J"/>
    <property type="match status" value="1"/>
</dbReference>
<feature type="transmembrane region" description="Helical" evidence="15">
    <location>
        <begin position="21"/>
        <end position="40"/>
    </location>
</feature>
<proteinExistence type="predicted"/>
<dbReference type="SMART" id="SM00448">
    <property type="entry name" value="REC"/>
    <property type="match status" value="1"/>
</dbReference>
<dbReference type="InterPro" id="IPR011006">
    <property type="entry name" value="CheY-like_superfamily"/>
</dbReference>
<protein>
    <recommendedName>
        <fullName evidence="3">histidine kinase</fullName>
        <ecNumber evidence="3">2.7.13.3</ecNumber>
    </recommendedName>
</protein>
<name>A0ABD4XB09_9RHOB</name>
<comment type="subcellular location">
    <subcellularLocation>
        <location evidence="2">Membrane</location>
    </subcellularLocation>
</comment>
<dbReference type="PRINTS" id="PR00344">
    <property type="entry name" value="BCTRLSENSOR"/>
</dbReference>
<dbReference type="CDD" id="cd17546">
    <property type="entry name" value="REC_hyHK_CKI1_RcsC-like"/>
    <property type="match status" value="1"/>
</dbReference>
<organism evidence="19 20">
    <name type="scientific">Phaeobacter gallaeciensis</name>
    <dbReference type="NCBI Taxonomy" id="60890"/>
    <lineage>
        <taxon>Bacteria</taxon>
        <taxon>Pseudomonadati</taxon>
        <taxon>Pseudomonadota</taxon>
        <taxon>Alphaproteobacteria</taxon>
        <taxon>Rhodobacterales</taxon>
        <taxon>Roseobacteraceae</taxon>
        <taxon>Phaeobacter</taxon>
    </lineage>
</organism>
<dbReference type="InterPro" id="IPR000014">
    <property type="entry name" value="PAS"/>
</dbReference>
<keyword evidence="14" id="KW-0175">Coiled coil</keyword>
<dbReference type="PROSITE" id="PS50110">
    <property type="entry name" value="RESPONSE_REGULATORY"/>
    <property type="match status" value="1"/>
</dbReference>
<feature type="coiled-coil region" evidence="14">
    <location>
        <begin position="437"/>
        <end position="464"/>
    </location>
</feature>
<dbReference type="SUPFAM" id="SSF47384">
    <property type="entry name" value="Homodimeric domain of signal transducing histidine kinase"/>
    <property type="match status" value="1"/>
</dbReference>
<dbReference type="InterPro" id="IPR013655">
    <property type="entry name" value="PAS_fold_3"/>
</dbReference>
<evidence type="ECO:0000256" key="14">
    <source>
        <dbReference type="SAM" id="Coils"/>
    </source>
</evidence>
<dbReference type="Pfam" id="PF03924">
    <property type="entry name" value="CHASE"/>
    <property type="match status" value="1"/>
</dbReference>
<evidence type="ECO:0000256" key="5">
    <source>
        <dbReference type="ARBA" id="ARBA00022679"/>
    </source>
</evidence>
<dbReference type="Gene3D" id="3.30.565.10">
    <property type="entry name" value="Histidine kinase-like ATPase, C-terminal domain"/>
    <property type="match status" value="1"/>
</dbReference>
<dbReference type="PROSITE" id="PS50109">
    <property type="entry name" value="HIS_KIN"/>
    <property type="match status" value="1"/>
</dbReference>
<dbReference type="FunFam" id="1.10.287.130:FF:000004">
    <property type="entry name" value="Ethylene receptor 1"/>
    <property type="match status" value="1"/>
</dbReference>
<dbReference type="PANTHER" id="PTHR45339">
    <property type="entry name" value="HYBRID SIGNAL TRANSDUCTION HISTIDINE KINASE J"/>
    <property type="match status" value="1"/>
</dbReference>
<dbReference type="CDD" id="cd00082">
    <property type="entry name" value="HisKA"/>
    <property type="match status" value="1"/>
</dbReference>
<evidence type="ECO:0000313" key="20">
    <source>
        <dbReference type="Proteomes" id="UP001218364"/>
    </source>
</evidence>
<reference evidence="19 20" key="1">
    <citation type="submission" date="2023-02" db="EMBL/GenBank/DDBJ databases">
        <title>Population genomics of bacteria associated with diatom.</title>
        <authorList>
            <person name="Xie J."/>
            <person name="Wang H."/>
        </authorList>
    </citation>
    <scope>NUCLEOTIDE SEQUENCE [LARGE SCALE GENOMIC DNA]</scope>
    <source>
        <strain evidence="19 20">PT47_8</strain>
    </source>
</reference>
<dbReference type="InterPro" id="IPR001789">
    <property type="entry name" value="Sig_transdc_resp-reg_receiver"/>
</dbReference>
<dbReference type="Pfam" id="PF00072">
    <property type="entry name" value="Response_reg"/>
    <property type="match status" value="1"/>
</dbReference>
<dbReference type="Gene3D" id="3.30.450.20">
    <property type="entry name" value="PAS domain"/>
    <property type="match status" value="1"/>
</dbReference>
<dbReference type="EC" id="2.7.13.3" evidence="3"/>
<dbReference type="SMART" id="SM01079">
    <property type="entry name" value="CHASE"/>
    <property type="match status" value="1"/>
</dbReference>
<accession>A0ABD4XB09</accession>
<dbReference type="InterPro" id="IPR004358">
    <property type="entry name" value="Sig_transdc_His_kin-like_C"/>
</dbReference>
<dbReference type="Gene3D" id="1.10.287.130">
    <property type="match status" value="1"/>
</dbReference>
<feature type="modified residue" description="4-aspartylphosphate" evidence="13">
    <location>
        <position position="769"/>
    </location>
</feature>
<dbReference type="InterPro" id="IPR042240">
    <property type="entry name" value="CHASE_sf"/>
</dbReference>
<dbReference type="CDD" id="cd16922">
    <property type="entry name" value="HATPase_EvgS-ArcB-TorS-like"/>
    <property type="match status" value="1"/>
</dbReference>
<dbReference type="InterPro" id="IPR003661">
    <property type="entry name" value="HisK_dim/P_dom"/>
</dbReference>
<sequence length="848" mass="92856">MVVSSNTRADLRRVARGVSNRSYLSVLVTIVVLVGASIFAEQQNSTIYSQRLRADVQSEVGLIRSRLEGALNADIQLVQGLVAVMSTEPDMTQQRFSDLSAQMIGRDGQITHLAAAPDLVISLIHPLKGNEAALGLDYNQHKAQRAAAEQARDTGKIVLAGPVKLVQGGEAFVARFPIFTSQNGPLRFWGILSAVISADGLYETVGLTDPDLGLDIAILGKDGKGAAGGQFFGSEEVMENNPVRTDVSLAEGNWVLAATPKGGWEVMPDNLWTLRLLLLAGGLLVLVPTALATRMADARSHAIEKLKRRERDLETLSRRLEIAVETSKIGIWELDAETGELIWDRRMSDLYGIEALNGKINFSEWKKCLHPDDCQQAVETFWRATHDGKNYLSEYRILLENGEQKHIRALGCAFSDASGRLRMIGVDWDVSGDVHLREELIRANRALTQRNSELHEAKLNAEQADRAKSEFLANMSHEIRTPMNGILGMADLLAEAELPDEEQLYVETIRDSSNALLKIINDILDLSRLEAGKLDITPTDFDLRSCIVQAVNLLRPKANGKGLTVEVEIDETLPQRMRGDDGRLRQILVNLVGNAVKFTAQGGVVVRVTSDPESPYRLVVEVEDTGIGISESQAEHIFDRFAQADAATTRAFGGTGLGLTISSILAERMGGTISLQPKQAAGQGSCFRLEVQLESEQTPAAQQKTETAPAVATEVLTGARIVLAEDNRTNRLLIQKYFAGLPVECVEAENGRKAVDLCREQMPDFVLMDMSMPELDGVEATREIRALDGPQPVIVALTANAFDSHRTECLEAGMDHFLQKPIRKAVLLQTLATLQMARMPEAEEVRVG</sequence>
<dbReference type="CDD" id="cd00130">
    <property type="entry name" value="PAS"/>
    <property type="match status" value="1"/>
</dbReference>
<dbReference type="Gene3D" id="3.40.50.2300">
    <property type="match status" value="1"/>
</dbReference>
<dbReference type="InterPro" id="IPR003594">
    <property type="entry name" value="HATPase_dom"/>
</dbReference>
<dbReference type="AlphaFoldDB" id="A0ABD4XB09"/>
<dbReference type="Gene3D" id="3.30.450.350">
    <property type="entry name" value="CHASE domain"/>
    <property type="match status" value="1"/>
</dbReference>
<dbReference type="Pfam" id="PF08447">
    <property type="entry name" value="PAS_3"/>
    <property type="match status" value="1"/>
</dbReference>
<keyword evidence="11" id="KW-0902">Two-component regulatory system</keyword>
<keyword evidence="10 15" id="KW-1133">Transmembrane helix</keyword>
<keyword evidence="7" id="KW-0547">Nucleotide-binding</keyword>
<evidence type="ECO:0000259" key="17">
    <source>
        <dbReference type="PROSITE" id="PS50110"/>
    </source>
</evidence>
<evidence type="ECO:0000256" key="7">
    <source>
        <dbReference type="ARBA" id="ARBA00022741"/>
    </source>
</evidence>
<evidence type="ECO:0000256" key="9">
    <source>
        <dbReference type="ARBA" id="ARBA00022840"/>
    </source>
</evidence>
<keyword evidence="8" id="KW-0418">Kinase</keyword>
<dbReference type="GO" id="GO:0004673">
    <property type="term" value="F:protein histidine kinase activity"/>
    <property type="evidence" value="ECO:0007669"/>
    <property type="project" value="UniProtKB-EC"/>
</dbReference>
<dbReference type="SUPFAM" id="SSF52172">
    <property type="entry name" value="CheY-like"/>
    <property type="match status" value="1"/>
</dbReference>
<evidence type="ECO:0000256" key="13">
    <source>
        <dbReference type="PROSITE-ProRule" id="PRU00169"/>
    </source>
</evidence>
<dbReference type="InterPro" id="IPR036097">
    <property type="entry name" value="HisK_dim/P_sf"/>
</dbReference>
<keyword evidence="12 15" id="KW-0472">Membrane</keyword>
<evidence type="ECO:0000256" key="4">
    <source>
        <dbReference type="ARBA" id="ARBA00022553"/>
    </source>
</evidence>
<dbReference type="SMART" id="SM00388">
    <property type="entry name" value="HisKA"/>
    <property type="match status" value="1"/>
</dbReference>
<dbReference type="EMBL" id="JARCJK010000005">
    <property type="protein sequence ID" value="MDE4166299.1"/>
    <property type="molecule type" value="Genomic_DNA"/>
</dbReference>
<evidence type="ECO:0000256" key="1">
    <source>
        <dbReference type="ARBA" id="ARBA00000085"/>
    </source>
</evidence>
<dbReference type="GO" id="GO:0016020">
    <property type="term" value="C:membrane"/>
    <property type="evidence" value="ECO:0007669"/>
    <property type="project" value="UniProtKB-SubCell"/>
</dbReference>
<dbReference type="InterPro" id="IPR005467">
    <property type="entry name" value="His_kinase_dom"/>
</dbReference>
<evidence type="ECO:0000256" key="15">
    <source>
        <dbReference type="SAM" id="Phobius"/>
    </source>
</evidence>
<keyword evidence="5" id="KW-0808">Transferase</keyword>
<dbReference type="PROSITE" id="PS50839">
    <property type="entry name" value="CHASE"/>
    <property type="match status" value="1"/>
</dbReference>
<dbReference type="InterPro" id="IPR006189">
    <property type="entry name" value="CHASE_dom"/>
</dbReference>
<dbReference type="FunFam" id="3.30.565.10:FF:000010">
    <property type="entry name" value="Sensor histidine kinase RcsC"/>
    <property type="match status" value="1"/>
</dbReference>
<dbReference type="Proteomes" id="UP001218364">
    <property type="component" value="Unassembled WGS sequence"/>
</dbReference>
<evidence type="ECO:0000256" key="6">
    <source>
        <dbReference type="ARBA" id="ARBA00022692"/>
    </source>
</evidence>
<dbReference type="InterPro" id="IPR036890">
    <property type="entry name" value="HATPase_C_sf"/>
</dbReference>
<evidence type="ECO:0000259" key="18">
    <source>
        <dbReference type="PROSITE" id="PS50839"/>
    </source>
</evidence>
<evidence type="ECO:0000256" key="12">
    <source>
        <dbReference type="ARBA" id="ARBA00023136"/>
    </source>
</evidence>
<evidence type="ECO:0000256" key="10">
    <source>
        <dbReference type="ARBA" id="ARBA00022989"/>
    </source>
</evidence>
<evidence type="ECO:0000313" key="19">
    <source>
        <dbReference type="EMBL" id="MDE4166299.1"/>
    </source>
</evidence>
<evidence type="ECO:0000259" key="16">
    <source>
        <dbReference type="PROSITE" id="PS50109"/>
    </source>
</evidence>
<feature type="domain" description="Histidine kinase" evidence="16">
    <location>
        <begin position="474"/>
        <end position="695"/>
    </location>
</feature>
<keyword evidence="6 15" id="KW-0812">Transmembrane</keyword>
<dbReference type="InterPro" id="IPR035965">
    <property type="entry name" value="PAS-like_dom_sf"/>
</dbReference>
<dbReference type="GO" id="GO:0005524">
    <property type="term" value="F:ATP binding"/>
    <property type="evidence" value="ECO:0007669"/>
    <property type="project" value="UniProtKB-KW"/>
</dbReference>